<evidence type="ECO:0000313" key="9">
    <source>
        <dbReference type="Proteomes" id="UP000010473"/>
    </source>
</evidence>
<evidence type="ECO:0000256" key="4">
    <source>
        <dbReference type="SAM" id="MobiDB-lite"/>
    </source>
</evidence>
<protein>
    <submittedName>
        <fullName evidence="8">Penicillin-binding protein transpeptidase</fullName>
    </submittedName>
</protein>
<dbReference type="GO" id="GO:0071555">
    <property type="term" value="P:cell wall organization"/>
    <property type="evidence" value="ECO:0007669"/>
    <property type="project" value="TreeGrafter"/>
</dbReference>
<dbReference type="InterPro" id="IPR001460">
    <property type="entry name" value="PCN-bd_Tpept"/>
</dbReference>
<dbReference type="AlphaFoldDB" id="K9XS03"/>
<keyword evidence="3 5" id="KW-0472">Membrane</keyword>
<reference evidence="9" key="1">
    <citation type="journal article" date="2013" name="Proc. Natl. Acad. Sci. U.S.A.">
        <title>Improving the coverage of the cyanobacterial phylum using diversity-driven genome sequencing.</title>
        <authorList>
            <person name="Shih P.M."/>
            <person name="Wu D."/>
            <person name="Latifi A."/>
            <person name="Axen S.D."/>
            <person name="Fewer D.P."/>
            <person name="Talla E."/>
            <person name="Calteau A."/>
            <person name="Cai F."/>
            <person name="Tandeau de Marsac N."/>
            <person name="Rippka R."/>
            <person name="Herdman M."/>
            <person name="Sivonen K."/>
            <person name="Coursin T."/>
            <person name="Laurent T."/>
            <person name="Goodwin L."/>
            <person name="Nolan M."/>
            <person name="Davenport K.W."/>
            <person name="Han C.S."/>
            <person name="Rubin E.M."/>
            <person name="Eisen J.A."/>
            <person name="Woyke T."/>
            <person name="Gugger M."/>
            <person name="Kerfeld C.A."/>
        </authorList>
    </citation>
    <scope>NUCLEOTIDE SEQUENCE [LARGE SCALE GENOMIC DNA]</scope>
    <source>
        <strain evidence="9">ATCC 29371 / PCC 7437</strain>
    </source>
</reference>
<dbReference type="InterPro" id="IPR012338">
    <property type="entry name" value="Beta-lactam/transpept-like"/>
</dbReference>
<dbReference type="GO" id="GO:0005886">
    <property type="term" value="C:plasma membrane"/>
    <property type="evidence" value="ECO:0007669"/>
    <property type="project" value="TreeGrafter"/>
</dbReference>
<dbReference type="EMBL" id="CP003653">
    <property type="protein sequence ID" value="AFZ35385.1"/>
    <property type="molecule type" value="Genomic_DNA"/>
</dbReference>
<dbReference type="OrthoDB" id="9770103at2"/>
<proteinExistence type="inferred from homology"/>
<comment type="similarity">
    <text evidence="2">Belongs to the transpeptidase family.</text>
</comment>
<dbReference type="InterPro" id="IPR050515">
    <property type="entry name" value="Beta-lactam/transpept"/>
</dbReference>
<evidence type="ECO:0000256" key="3">
    <source>
        <dbReference type="ARBA" id="ARBA00023136"/>
    </source>
</evidence>
<dbReference type="eggNOG" id="COG0768">
    <property type="taxonomic scope" value="Bacteria"/>
</dbReference>
<comment type="subcellular location">
    <subcellularLocation>
        <location evidence="1">Membrane</location>
    </subcellularLocation>
</comment>
<dbReference type="PANTHER" id="PTHR30627">
    <property type="entry name" value="PEPTIDOGLYCAN D,D-TRANSPEPTIDASE"/>
    <property type="match status" value="1"/>
</dbReference>
<dbReference type="Pfam" id="PF00905">
    <property type="entry name" value="Transpeptidase"/>
    <property type="match status" value="1"/>
</dbReference>
<accession>K9XS03</accession>
<dbReference type="STRING" id="111780.Sta7437_1827"/>
<dbReference type="GO" id="GO:0008658">
    <property type="term" value="F:penicillin binding"/>
    <property type="evidence" value="ECO:0007669"/>
    <property type="project" value="InterPro"/>
</dbReference>
<feature type="compositionally biased region" description="Polar residues" evidence="4">
    <location>
        <begin position="7"/>
        <end position="21"/>
    </location>
</feature>
<dbReference type="HOGENOM" id="CLU_009289_6_2_3"/>
<evidence type="ECO:0000256" key="1">
    <source>
        <dbReference type="ARBA" id="ARBA00004370"/>
    </source>
</evidence>
<dbReference type="RefSeq" id="WP_015193056.1">
    <property type="nucleotide sequence ID" value="NC_019748.1"/>
</dbReference>
<evidence type="ECO:0000259" key="6">
    <source>
        <dbReference type="Pfam" id="PF00905"/>
    </source>
</evidence>
<keyword evidence="5" id="KW-1133">Transmembrane helix</keyword>
<evidence type="ECO:0000313" key="8">
    <source>
        <dbReference type="EMBL" id="AFZ35385.1"/>
    </source>
</evidence>
<organism evidence="8 9">
    <name type="scientific">Stanieria cyanosphaera (strain ATCC 29371 / PCC 7437)</name>
    <dbReference type="NCBI Taxonomy" id="111780"/>
    <lineage>
        <taxon>Bacteria</taxon>
        <taxon>Bacillati</taxon>
        <taxon>Cyanobacteriota</taxon>
        <taxon>Cyanophyceae</taxon>
        <taxon>Pleurocapsales</taxon>
        <taxon>Dermocarpellaceae</taxon>
        <taxon>Stanieria</taxon>
    </lineage>
</organism>
<dbReference type="InterPro" id="IPR036138">
    <property type="entry name" value="PBP_dimer_sf"/>
</dbReference>
<dbReference type="SUPFAM" id="SSF56519">
    <property type="entry name" value="Penicillin binding protein dimerisation domain"/>
    <property type="match status" value="1"/>
</dbReference>
<evidence type="ECO:0000256" key="5">
    <source>
        <dbReference type="SAM" id="Phobius"/>
    </source>
</evidence>
<feature type="transmembrane region" description="Helical" evidence="5">
    <location>
        <begin position="33"/>
        <end position="53"/>
    </location>
</feature>
<dbReference type="InterPro" id="IPR005311">
    <property type="entry name" value="PBP_dimer"/>
</dbReference>
<dbReference type="PATRIC" id="fig|111780.3.peg.1909"/>
<feature type="domain" description="Penicillin-binding protein dimerisation" evidence="7">
    <location>
        <begin position="91"/>
        <end position="211"/>
    </location>
</feature>
<dbReference type="Gene3D" id="3.30.450.330">
    <property type="match status" value="1"/>
</dbReference>
<feature type="domain" description="Penicillin-binding protein transpeptidase" evidence="6">
    <location>
        <begin position="290"/>
        <end position="605"/>
    </location>
</feature>
<dbReference type="SUPFAM" id="SSF56601">
    <property type="entry name" value="beta-lactamase/transpeptidase-like"/>
    <property type="match status" value="1"/>
</dbReference>
<evidence type="ECO:0000256" key="2">
    <source>
        <dbReference type="ARBA" id="ARBA00007171"/>
    </source>
</evidence>
<gene>
    <name evidence="8" type="ordered locus">Sta7437_1827</name>
</gene>
<sequence>MTKSKIKSIPQQPKRASQVSSVKSKRKFQPIRLLLVWLVLVSAALGLTVRLFYLQILNPTIVNEQAPAFKGKTLKQIANDQQHTLLRFYNPRRQIVDRQQNVLATDRITYDLYAHPSLFTVYSKDISPEQVAQEIAPILPNYTTEKLVQIFNQRKTGIKLASDLPESVKEKISKLKIDGLDLQKRYSRFYPYEEMVAEVVGYMNRDRLPLPQAGIEYTQQQLLQRPEITKSVKRSFIGDRSIFYVGDLNPQEELLKFDDLRLQLTLDLKIQQAARNALKQQMLKYKAKRGTVIVMDVRDGAIAALVSEPTYNPNLYYEYNVELFKNWAITDLYEPGSTFKPINVAIALDAGVITPNDTFKDTGKIKVDGWVIRNHDYEDDGARGILTIPQILQHSSNVGMIQMMNRLNREDYYHHLLALGIEDKLALDIPGYTPGHLKNQIEFKVKAIEAATTSFGQGFSLTPLKLIQLHCAIANGGNLVTPHFVRGLSDVKGYLHWQPTYPSQQVFKPETTKAVLAMMESVVREKEGSGYVASLPGYRIAGKTGTAQKAVNEGGYDKKAKITSFVAMFPVEAPRYAILAVVDEPKGAYTFGSTVAAPIVKSVMEAIIAIEGIPPAQ</sequence>
<dbReference type="Gene3D" id="3.90.1310.10">
    <property type="entry name" value="Penicillin-binding protein 2a (Domain 2)"/>
    <property type="match status" value="1"/>
</dbReference>
<evidence type="ECO:0000259" key="7">
    <source>
        <dbReference type="Pfam" id="PF03717"/>
    </source>
</evidence>
<feature type="region of interest" description="Disordered" evidence="4">
    <location>
        <begin position="1"/>
        <end position="21"/>
    </location>
</feature>
<dbReference type="KEGG" id="scs:Sta7437_1827"/>
<name>K9XS03_STAC7</name>
<keyword evidence="9" id="KW-1185">Reference proteome</keyword>
<dbReference type="Gene3D" id="3.40.710.10">
    <property type="entry name" value="DD-peptidase/beta-lactamase superfamily"/>
    <property type="match status" value="1"/>
</dbReference>
<dbReference type="Proteomes" id="UP000010473">
    <property type="component" value="Chromosome"/>
</dbReference>
<dbReference type="PANTHER" id="PTHR30627:SF1">
    <property type="entry name" value="PEPTIDOGLYCAN D,D-TRANSPEPTIDASE FTSI"/>
    <property type="match status" value="1"/>
</dbReference>
<keyword evidence="5" id="KW-0812">Transmembrane</keyword>
<dbReference type="Pfam" id="PF03717">
    <property type="entry name" value="PBP_dimer"/>
    <property type="match status" value="1"/>
</dbReference>